<dbReference type="SUPFAM" id="SSF53474">
    <property type="entry name" value="alpha/beta-Hydrolases"/>
    <property type="match status" value="1"/>
</dbReference>
<dbReference type="OrthoDB" id="9777383at2"/>
<dbReference type="InterPro" id="IPR029058">
    <property type="entry name" value="AB_hydrolase_fold"/>
</dbReference>
<accession>A0A1M6DQL9</accession>
<dbReference type="GO" id="GO:0008236">
    <property type="term" value="F:serine-type peptidase activity"/>
    <property type="evidence" value="ECO:0007669"/>
    <property type="project" value="InterPro"/>
</dbReference>
<name>A0A1M6DQL9_9FIRM</name>
<gene>
    <name evidence="2" type="ORF">SAMN02746098_04589</name>
</gene>
<feature type="domain" description="Peptidase S9 prolyl oligopeptidase catalytic" evidence="1">
    <location>
        <begin position="3"/>
        <end position="58"/>
    </location>
</feature>
<dbReference type="InterPro" id="IPR001375">
    <property type="entry name" value="Peptidase_S9_cat"/>
</dbReference>
<organism evidence="2 3">
    <name type="scientific">Desulfosporosinus lacus DSM 15449</name>
    <dbReference type="NCBI Taxonomy" id="1121420"/>
    <lineage>
        <taxon>Bacteria</taxon>
        <taxon>Bacillati</taxon>
        <taxon>Bacillota</taxon>
        <taxon>Clostridia</taxon>
        <taxon>Eubacteriales</taxon>
        <taxon>Desulfitobacteriaceae</taxon>
        <taxon>Desulfosporosinus</taxon>
    </lineage>
</organism>
<reference evidence="3" key="1">
    <citation type="submission" date="2016-11" db="EMBL/GenBank/DDBJ databases">
        <authorList>
            <person name="Varghese N."/>
            <person name="Submissions S."/>
        </authorList>
    </citation>
    <scope>NUCLEOTIDE SEQUENCE [LARGE SCALE GENOMIC DNA]</scope>
    <source>
        <strain evidence="3">DSM 15449</strain>
    </source>
</reference>
<keyword evidence="3" id="KW-1185">Reference proteome</keyword>
<dbReference type="Gene3D" id="3.40.50.1820">
    <property type="entry name" value="alpha/beta hydrolase"/>
    <property type="match status" value="1"/>
</dbReference>
<proteinExistence type="predicted"/>
<protein>
    <submittedName>
        <fullName evidence="2">Prolyl oligopeptidase family protein</fullName>
    </submittedName>
</protein>
<dbReference type="AlphaFoldDB" id="A0A1M6DQL9"/>
<dbReference type="RefSeq" id="WP_084110474.1">
    <property type="nucleotide sequence ID" value="NZ_FQXJ01000024.1"/>
</dbReference>
<dbReference type="GO" id="GO:0006508">
    <property type="term" value="P:proteolysis"/>
    <property type="evidence" value="ECO:0007669"/>
    <property type="project" value="InterPro"/>
</dbReference>
<sequence length="157" mass="18002">MEQQLRDTSANQTIALVEYFLENYNIDKSQVYANGFSGGGETMSLVMGKRPELFTAYLQCSSQWDGKYEPAVNSRTPVYFAIGESDEYYGSDPTRIAYKKLHDLYVEQGLSEEEINELLVLDIKDQKYFISRGQRNQHAGGLLFAFDEEIMGWFFGK</sequence>
<evidence type="ECO:0000313" key="3">
    <source>
        <dbReference type="Proteomes" id="UP000183954"/>
    </source>
</evidence>
<dbReference type="Pfam" id="PF00326">
    <property type="entry name" value="Peptidase_S9"/>
    <property type="match status" value="1"/>
</dbReference>
<evidence type="ECO:0000313" key="2">
    <source>
        <dbReference type="EMBL" id="SHI75495.1"/>
    </source>
</evidence>
<dbReference type="Proteomes" id="UP000183954">
    <property type="component" value="Unassembled WGS sequence"/>
</dbReference>
<evidence type="ECO:0000259" key="1">
    <source>
        <dbReference type="Pfam" id="PF00326"/>
    </source>
</evidence>
<dbReference type="EMBL" id="FQXJ01000024">
    <property type="protein sequence ID" value="SHI75495.1"/>
    <property type="molecule type" value="Genomic_DNA"/>
</dbReference>